<dbReference type="Pfam" id="PF13715">
    <property type="entry name" value="CarbopepD_reg_2"/>
    <property type="match status" value="1"/>
</dbReference>
<protein>
    <recommendedName>
        <fullName evidence="5">Outer membrane protein beta-barrel domain-containing protein</fullName>
    </recommendedName>
</protein>
<feature type="domain" description="Outer membrane protein beta-barrel" evidence="5">
    <location>
        <begin position="369"/>
        <end position="771"/>
    </location>
</feature>
<evidence type="ECO:0000256" key="4">
    <source>
        <dbReference type="SAM" id="MobiDB-lite"/>
    </source>
</evidence>
<dbReference type="AlphaFoldDB" id="A0A1B1Y2M4"/>
<dbReference type="PANTHER" id="PTHR40980">
    <property type="entry name" value="PLUG DOMAIN-CONTAINING PROTEIN"/>
    <property type="match status" value="1"/>
</dbReference>
<dbReference type="InterPro" id="IPR008969">
    <property type="entry name" value="CarboxyPept-like_regulatory"/>
</dbReference>
<evidence type="ECO:0000313" key="7">
    <source>
        <dbReference type="Proteomes" id="UP000092967"/>
    </source>
</evidence>
<dbReference type="SUPFAM" id="SSF49464">
    <property type="entry name" value="Carboxypeptidase regulatory domain-like"/>
    <property type="match status" value="1"/>
</dbReference>
<evidence type="ECO:0000313" key="6">
    <source>
        <dbReference type="EMBL" id="ANW94998.1"/>
    </source>
</evidence>
<organism evidence="6 7">
    <name type="scientific">Wenyingzhuangia fucanilytica</name>
    <dbReference type="NCBI Taxonomy" id="1790137"/>
    <lineage>
        <taxon>Bacteria</taxon>
        <taxon>Pseudomonadati</taxon>
        <taxon>Bacteroidota</taxon>
        <taxon>Flavobacteriia</taxon>
        <taxon>Flavobacteriales</taxon>
        <taxon>Flavobacteriaceae</taxon>
        <taxon>Wenyingzhuangia</taxon>
    </lineage>
</organism>
<dbReference type="OrthoDB" id="8764943at2"/>
<dbReference type="InterPro" id="IPR036942">
    <property type="entry name" value="Beta-barrel_TonB_sf"/>
</dbReference>
<sequence length="798" mass="89952">MNKILLLLTLFTQIAFSQTGKNYISGIIINKNTNEPVPYVTVYAKSGNEIKTNLSDELGAFSIQNLSNKQYILTIEAIGYKTINRTINFNGSSFVDLKKILINENVEALNTVVIRAETSTVTQKIDRLVINVGKDLTSVGAAAADVLNNVQSVSVDQQTGELSLRGNTNVRVLIDGKPTNIPTDQLLQQIPSSTIKNIELITNPSAKYNPEGNSGIINIELIKNSRLGINGSVSSTSQYGRNFTQTGGVNLNYKTKHVNFYGNYNVNGGKKNTFGSLERRSPSTNYQDIDGNDDFLNQLFKIGADIDITKKTSFGISTSQSFVDLDYQNNTKISDTQNSPILSDNQFTFTRKPKNQTYNVGIYQQFGEDKDHMLSIETMYSKRTQPENSNWANNISPNDKSSNYTEDISNNNDLTLINLDYTKPFAKDSYIEAGLELREENTDNQNFSTQEVLDSNSNTVSRDLSNFTYTRKIYSAYFNYKQQFNALGIQAGLRAESYNINGDFHTDVDNQNSSINQKVNSLYPSFFATYELNDDNQIQLSYSRRVDRPSIKQVTPIRSWGTPLVVSRGNPDLKQEFTNSLEVRYNREVGIGNVSATAFFRNTKDNISRTVSVDPTQPDRAILSYDNFDDTNSYGFELAAYLRIQNWWRLNASTDFYTRKIKGFVANENRSVTNNRFNFRASNTFTATDKLTFQLSTMYRGASESLQRTRKPMYMVNTGASYKVLKDKGTLSLGLSDIFNTFGVKFSSDAPFDQDGQFKWESRKVTLGFVYNFGIKPKEKESRRNQQDHEGDSGGDMF</sequence>
<dbReference type="STRING" id="1790137.AXE80_01240"/>
<evidence type="ECO:0000256" key="3">
    <source>
        <dbReference type="ARBA" id="ARBA00023237"/>
    </source>
</evidence>
<dbReference type="KEGG" id="wfu:AXE80_01240"/>
<keyword evidence="2" id="KW-0472">Membrane</keyword>
<dbReference type="GO" id="GO:0009279">
    <property type="term" value="C:cell outer membrane"/>
    <property type="evidence" value="ECO:0007669"/>
    <property type="project" value="UniProtKB-SubCell"/>
</dbReference>
<dbReference type="SUPFAM" id="SSF56935">
    <property type="entry name" value="Porins"/>
    <property type="match status" value="1"/>
</dbReference>
<feature type="compositionally biased region" description="Basic and acidic residues" evidence="4">
    <location>
        <begin position="778"/>
        <end position="792"/>
    </location>
</feature>
<dbReference type="InterPro" id="IPR037066">
    <property type="entry name" value="Plug_dom_sf"/>
</dbReference>
<gene>
    <name evidence="6" type="ORF">AXE80_01240</name>
</gene>
<name>A0A1B1Y2M4_9FLAO</name>
<dbReference type="EMBL" id="CP014224">
    <property type="protein sequence ID" value="ANW94998.1"/>
    <property type="molecule type" value="Genomic_DNA"/>
</dbReference>
<keyword evidence="7" id="KW-1185">Reference proteome</keyword>
<comment type="subcellular location">
    <subcellularLocation>
        <location evidence="1">Cell outer membrane</location>
    </subcellularLocation>
</comment>
<accession>A0A1B1Y2M4</accession>
<evidence type="ECO:0000256" key="1">
    <source>
        <dbReference type="ARBA" id="ARBA00004442"/>
    </source>
</evidence>
<feature type="region of interest" description="Disordered" evidence="4">
    <location>
        <begin position="778"/>
        <end position="798"/>
    </location>
</feature>
<dbReference type="PANTHER" id="PTHR40980:SF4">
    <property type="entry name" value="TONB-DEPENDENT RECEPTOR-LIKE BETA-BARREL DOMAIN-CONTAINING PROTEIN"/>
    <property type="match status" value="1"/>
</dbReference>
<reference evidence="6 7" key="1">
    <citation type="submission" date="2016-02" db="EMBL/GenBank/DDBJ databases">
        <authorList>
            <person name="Wen L."/>
            <person name="He K."/>
            <person name="Yang H."/>
        </authorList>
    </citation>
    <scope>NUCLEOTIDE SEQUENCE [LARGE SCALE GENOMIC DNA]</scope>
    <source>
        <strain evidence="6 7">CZ1127</strain>
    </source>
</reference>
<proteinExistence type="predicted"/>
<dbReference type="Pfam" id="PF14905">
    <property type="entry name" value="OMP_b-brl_3"/>
    <property type="match status" value="1"/>
</dbReference>
<evidence type="ECO:0000256" key="2">
    <source>
        <dbReference type="ARBA" id="ARBA00023136"/>
    </source>
</evidence>
<dbReference type="InterPro" id="IPR041700">
    <property type="entry name" value="OMP_b-brl_3"/>
</dbReference>
<evidence type="ECO:0000259" key="5">
    <source>
        <dbReference type="Pfam" id="PF14905"/>
    </source>
</evidence>
<keyword evidence="3" id="KW-0998">Cell outer membrane</keyword>
<dbReference type="Gene3D" id="2.40.170.20">
    <property type="entry name" value="TonB-dependent receptor, beta-barrel domain"/>
    <property type="match status" value="1"/>
</dbReference>
<dbReference type="Gene3D" id="2.60.40.1120">
    <property type="entry name" value="Carboxypeptidase-like, regulatory domain"/>
    <property type="match status" value="1"/>
</dbReference>
<dbReference type="RefSeq" id="WP_068824102.1">
    <property type="nucleotide sequence ID" value="NZ_CP014224.1"/>
</dbReference>
<dbReference type="Proteomes" id="UP000092967">
    <property type="component" value="Chromosome"/>
</dbReference>
<dbReference type="Gene3D" id="2.170.130.10">
    <property type="entry name" value="TonB-dependent receptor, plug domain"/>
    <property type="match status" value="1"/>
</dbReference>